<evidence type="ECO:0000256" key="1">
    <source>
        <dbReference type="SAM" id="MobiDB-lite"/>
    </source>
</evidence>
<dbReference type="eggNOG" id="arCOG08472">
    <property type="taxonomic scope" value="Archaea"/>
</dbReference>
<keyword evidence="3" id="KW-1185">Reference proteome</keyword>
<evidence type="ECO:0000313" key="3">
    <source>
        <dbReference type="Proteomes" id="UP000003980"/>
    </source>
</evidence>
<dbReference type="RefSeq" id="WP_009074206.1">
    <property type="nucleotide sequence ID" value="NZ_JH597770.1"/>
</dbReference>
<feature type="compositionally biased region" description="Polar residues" evidence="1">
    <location>
        <begin position="1"/>
        <end position="14"/>
    </location>
</feature>
<gene>
    <name evidence="2" type="ORF">MetMK1DRAFT_00025400</name>
</gene>
<dbReference type="EMBL" id="JH597770">
    <property type="protein sequence ID" value="EHP68117.1"/>
    <property type="molecule type" value="Genomic_DNA"/>
</dbReference>
<protein>
    <submittedName>
        <fullName evidence="2">Uncharacterized protein</fullName>
    </submittedName>
</protein>
<dbReference type="HOGENOM" id="CLU_2327326_0_0_2"/>
<sequence length="98" mass="11520">MSEQNSPNQLNNNLGGERREESKAEEKKTEKKRIVSIKSKEKEDFYVLIMPERVRSLSAKIANRIVEILREEPMISEKEIILNSSYGNLREVIPRNRY</sequence>
<organism evidence="2 3">
    <name type="scientific">Metallosphaera yellowstonensis MK1</name>
    <dbReference type="NCBI Taxonomy" id="671065"/>
    <lineage>
        <taxon>Archaea</taxon>
        <taxon>Thermoproteota</taxon>
        <taxon>Thermoprotei</taxon>
        <taxon>Sulfolobales</taxon>
        <taxon>Sulfolobaceae</taxon>
        <taxon>Metallosphaera</taxon>
    </lineage>
</organism>
<dbReference type="Proteomes" id="UP000003980">
    <property type="component" value="Unassembled WGS sequence"/>
</dbReference>
<evidence type="ECO:0000313" key="2">
    <source>
        <dbReference type="EMBL" id="EHP68117.1"/>
    </source>
</evidence>
<feature type="compositionally biased region" description="Basic and acidic residues" evidence="1">
    <location>
        <begin position="16"/>
        <end position="33"/>
    </location>
</feature>
<accession>H2C7J1</accession>
<reference evidence="2 3" key="1">
    <citation type="submission" date="2012-01" db="EMBL/GenBank/DDBJ databases">
        <title>Improved High-Quality Draft sequence of Metallosphaera yellowstonensis MK1.</title>
        <authorList>
            <consortium name="US DOE Joint Genome Institute"/>
            <person name="Lucas S."/>
            <person name="Han J."/>
            <person name="Cheng J.-F."/>
            <person name="Goodwin L."/>
            <person name="Pitluck S."/>
            <person name="Peters L."/>
            <person name="Teshima H."/>
            <person name="Detter J.C."/>
            <person name="Han C."/>
            <person name="Tapia R."/>
            <person name="Land M."/>
            <person name="Hauser L."/>
            <person name="Kyrpides N."/>
            <person name="Kozubal M."/>
            <person name="Macur R.E."/>
            <person name="Jay Z."/>
            <person name="Inskeep W."/>
            <person name="Woyke T."/>
        </authorList>
    </citation>
    <scope>NUCLEOTIDE SEQUENCE [LARGE SCALE GENOMIC DNA]</scope>
    <source>
        <strain evidence="2 3">MK1</strain>
    </source>
</reference>
<feature type="region of interest" description="Disordered" evidence="1">
    <location>
        <begin position="1"/>
        <end position="33"/>
    </location>
</feature>
<proteinExistence type="predicted"/>
<name>H2C7J1_9CREN</name>
<dbReference type="AlphaFoldDB" id="H2C7J1"/>